<proteinExistence type="inferred from homology"/>
<protein>
    <submittedName>
        <fullName evidence="3">Stress-induced morphogen</fullName>
    </submittedName>
</protein>
<dbReference type="PANTHER" id="PTHR46229">
    <property type="entry name" value="BOLA TRANSCRIPTION REGULATOR"/>
    <property type="match status" value="1"/>
</dbReference>
<dbReference type="EMBL" id="LUKF01000016">
    <property type="protein sequence ID" value="KYG61910.1"/>
    <property type="molecule type" value="Genomic_DNA"/>
</dbReference>
<dbReference type="OrthoDB" id="9812890at2"/>
<dbReference type="SUPFAM" id="SSF82657">
    <property type="entry name" value="BolA-like"/>
    <property type="match status" value="1"/>
</dbReference>
<evidence type="ECO:0000256" key="2">
    <source>
        <dbReference type="RuleBase" id="RU003860"/>
    </source>
</evidence>
<dbReference type="InterPro" id="IPR002634">
    <property type="entry name" value="BolA"/>
</dbReference>
<organism evidence="3 5">
    <name type="scientific">Bdellovibrio bacteriovorus</name>
    <dbReference type="NCBI Taxonomy" id="959"/>
    <lineage>
        <taxon>Bacteria</taxon>
        <taxon>Pseudomonadati</taxon>
        <taxon>Bdellovibrionota</taxon>
        <taxon>Bdellovibrionia</taxon>
        <taxon>Bdellovibrionales</taxon>
        <taxon>Pseudobdellovibrionaceae</taxon>
        <taxon>Bdellovibrio</taxon>
    </lineage>
</organism>
<gene>
    <name evidence="3" type="ORF">AZI85_06775</name>
    <name evidence="4" type="ORF">AZI87_02190</name>
</gene>
<accession>A0A150WG04</accession>
<dbReference type="AlphaFoldDB" id="A0A150WG04"/>
<evidence type="ECO:0000313" key="3">
    <source>
        <dbReference type="EMBL" id="KYG61910.1"/>
    </source>
</evidence>
<name>A0A150WG04_BDEBC</name>
<evidence type="ECO:0000313" key="6">
    <source>
        <dbReference type="Proteomes" id="UP000075799"/>
    </source>
</evidence>
<dbReference type="PIRSF" id="PIRSF003113">
    <property type="entry name" value="BolA"/>
    <property type="match status" value="1"/>
</dbReference>
<dbReference type="Gene3D" id="3.30.300.90">
    <property type="entry name" value="BolA-like"/>
    <property type="match status" value="1"/>
</dbReference>
<comment type="caution">
    <text evidence="3">The sequence shown here is derived from an EMBL/GenBank/DDBJ whole genome shotgun (WGS) entry which is preliminary data.</text>
</comment>
<evidence type="ECO:0000313" key="4">
    <source>
        <dbReference type="EMBL" id="KYG68094.1"/>
    </source>
</evidence>
<evidence type="ECO:0000313" key="5">
    <source>
        <dbReference type="Proteomes" id="UP000075391"/>
    </source>
</evidence>
<dbReference type="EMBL" id="LUKD01000001">
    <property type="protein sequence ID" value="KYG68094.1"/>
    <property type="molecule type" value="Genomic_DNA"/>
</dbReference>
<comment type="similarity">
    <text evidence="1 2">Belongs to the BolA/IbaG family.</text>
</comment>
<evidence type="ECO:0000256" key="1">
    <source>
        <dbReference type="ARBA" id="ARBA00005578"/>
    </source>
</evidence>
<dbReference type="Proteomes" id="UP000075799">
    <property type="component" value="Unassembled WGS sequence"/>
</dbReference>
<dbReference type="InterPro" id="IPR050961">
    <property type="entry name" value="BolA/IbaG_stress_morph_reg"/>
</dbReference>
<dbReference type="Proteomes" id="UP000075391">
    <property type="component" value="Unassembled WGS sequence"/>
</dbReference>
<sequence>MTPEQMKERLESHYQGAKIEVYDLTGTQDHYEVFVESPVFAGMTRIQQHQHVMACFGPELKTGEVHALSIKTKIK</sequence>
<dbReference type="InterPro" id="IPR036065">
    <property type="entry name" value="BolA-like_sf"/>
</dbReference>
<dbReference type="Pfam" id="PF01722">
    <property type="entry name" value="BolA"/>
    <property type="match status" value="1"/>
</dbReference>
<reference evidence="5 6" key="1">
    <citation type="submission" date="2016-03" db="EMBL/GenBank/DDBJ databases">
        <authorList>
            <person name="Ploux O."/>
        </authorList>
    </citation>
    <scope>NUCLEOTIDE SEQUENCE [LARGE SCALE GENOMIC DNA]</scope>
    <source>
        <strain evidence="3 5">BER2</strain>
        <strain evidence="4 6">EC13</strain>
    </source>
</reference>
<dbReference type="PANTHER" id="PTHR46229:SF2">
    <property type="entry name" value="BOLA-LIKE PROTEIN 1"/>
    <property type="match status" value="1"/>
</dbReference>